<feature type="transmembrane region" description="Helical" evidence="2">
    <location>
        <begin position="138"/>
        <end position="157"/>
    </location>
</feature>
<comment type="caution">
    <text evidence="3">The sequence shown here is derived from an EMBL/GenBank/DDBJ whole genome shotgun (WGS) entry which is preliminary data.</text>
</comment>
<evidence type="ECO:0000313" key="6">
    <source>
        <dbReference type="Proteomes" id="UP000590225"/>
    </source>
</evidence>
<evidence type="ECO:0000313" key="4">
    <source>
        <dbReference type="EMBL" id="NUU14617.1"/>
    </source>
</evidence>
<gene>
    <name evidence="3" type="ORF">FHW23_001047</name>
    <name evidence="4" type="ORF">HP507_12340</name>
</gene>
<protein>
    <submittedName>
        <fullName evidence="3">VIT1/CCC1 family predicted Fe2+/Mn2+ transporter</fullName>
    </submittedName>
</protein>
<sequence>MPRTRRPPDRPRGRRGGRPDGGGDFPAGMGIEQMRDRMSSYIYGNITVLAAAIAVDPDAIHHGSAVWAVLGTAVLTYLAHVLSHLVAHGFGDDDSASDDARRESVLTIVRNANPIATSGLIPAVLYAVAWIGWLPAPWAQTAALVILVVRIGMVGVFMQRFSGKRPTFLGLWGGIVLAAVAFVLGFVKVVLTH</sequence>
<evidence type="ECO:0000313" key="5">
    <source>
        <dbReference type="Proteomes" id="UP000573001"/>
    </source>
</evidence>
<keyword evidence="5" id="KW-1185">Reference proteome</keyword>
<feature type="transmembrane region" description="Helical" evidence="2">
    <location>
        <begin position="169"/>
        <end position="191"/>
    </location>
</feature>
<evidence type="ECO:0000256" key="1">
    <source>
        <dbReference type="SAM" id="MobiDB-lite"/>
    </source>
</evidence>
<feature type="transmembrane region" description="Helical" evidence="2">
    <location>
        <begin position="38"/>
        <end position="55"/>
    </location>
</feature>
<keyword evidence="2" id="KW-0472">Membrane</keyword>
<accession>A0AAW3T4X8</accession>
<name>A0AAW3T4X8_9MICO</name>
<dbReference type="Proteomes" id="UP000590225">
    <property type="component" value="Unassembled WGS sequence"/>
</dbReference>
<dbReference type="Proteomes" id="UP000573001">
    <property type="component" value="Unassembled WGS sequence"/>
</dbReference>
<reference evidence="3 6" key="2">
    <citation type="submission" date="2020-07" db="EMBL/GenBank/DDBJ databases">
        <title>Above-ground endophytic microbial communities from plants in different locations in the United States.</title>
        <authorList>
            <person name="Frank C."/>
        </authorList>
    </citation>
    <scope>NUCLEOTIDE SEQUENCE [LARGE SCALE GENOMIC DNA]</scope>
    <source>
        <strain evidence="3 6">WPL5_2</strain>
    </source>
</reference>
<dbReference type="AlphaFoldDB" id="A0AAW3T4X8"/>
<dbReference type="EMBL" id="JABMCE010000082">
    <property type="protein sequence ID" value="NUU14617.1"/>
    <property type="molecule type" value="Genomic_DNA"/>
</dbReference>
<evidence type="ECO:0000256" key="2">
    <source>
        <dbReference type="SAM" id="Phobius"/>
    </source>
</evidence>
<keyword evidence="2" id="KW-0812">Transmembrane</keyword>
<feature type="compositionally biased region" description="Basic and acidic residues" evidence="1">
    <location>
        <begin position="1"/>
        <end position="11"/>
    </location>
</feature>
<organism evidence="3 6">
    <name type="scientific">Curtobacterium pusillum</name>
    <dbReference type="NCBI Taxonomy" id="69373"/>
    <lineage>
        <taxon>Bacteria</taxon>
        <taxon>Bacillati</taxon>
        <taxon>Actinomycetota</taxon>
        <taxon>Actinomycetes</taxon>
        <taxon>Micrococcales</taxon>
        <taxon>Microbacteriaceae</taxon>
        <taxon>Curtobacterium</taxon>
    </lineage>
</organism>
<dbReference type="EMBL" id="JACGXP010000001">
    <property type="protein sequence ID" value="MBA8989815.1"/>
    <property type="molecule type" value="Genomic_DNA"/>
</dbReference>
<evidence type="ECO:0000313" key="3">
    <source>
        <dbReference type="EMBL" id="MBA8989815.1"/>
    </source>
</evidence>
<feature type="transmembrane region" description="Helical" evidence="2">
    <location>
        <begin position="67"/>
        <end position="91"/>
    </location>
</feature>
<keyword evidence="2" id="KW-1133">Transmembrane helix</keyword>
<reference evidence="4 5" key="1">
    <citation type="submission" date="2020-05" db="EMBL/GenBank/DDBJ databases">
        <title>Genome Sequencing of Type Strains.</title>
        <authorList>
            <person name="Lemaire J.F."/>
            <person name="Inderbitzin P."/>
            <person name="Gregorio O.A."/>
            <person name="Collins S.B."/>
            <person name="Wespe N."/>
            <person name="Knight-Connoni V."/>
        </authorList>
    </citation>
    <scope>NUCLEOTIDE SEQUENCE [LARGE SCALE GENOMIC DNA]</scope>
    <source>
        <strain evidence="4 5">ATCC 19096</strain>
    </source>
</reference>
<feature type="region of interest" description="Disordered" evidence="1">
    <location>
        <begin position="1"/>
        <end position="29"/>
    </location>
</feature>
<feature type="transmembrane region" description="Helical" evidence="2">
    <location>
        <begin position="112"/>
        <end position="132"/>
    </location>
</feature>
<dbReference type="RefSeq" id="WP_182515382.1">
    <property type="nucleotide sequence ID" value="NZ_BAAAWQ010000001.1"/>
</dbReference>
<proteinExistence type="predicted"/>